<gene>
    <name evidence="2" type="ORF">Taro_027005</name>
</gene>
<evidence type="ECO:0000313" key="2">
    <source>
        <dbReference type="EMBL" id="MQL94352.1"/>
    </source>
</evidence>
<accession>A0A843V7L4</accession>
<name>A0A843V7L4_COLES</name>
<reference evidence="2" key="1">
    <citation type="submission" date="2017-07" db="EMBL/GenBank/DDBJ databases">
        <title>Taro Niue Genome Assembly and Annotation.</title>
        <authorList>
            <person name="Atibalentja N."/>
            <person name="Keating K."/>
            <person name="Fields C.J."/>
        </authorList>
    </citation>
    <scope>NUCLEOTIDE SEQUENCE</scope>
    <source>
        <strain evidence="2">Niue_2</strain>
        <tissue evidence="2">Leaf</tissue>
    </source>
</reference>
<evidence type="ECO:0000256" key="1">
    <source>
        <dbReference type="SAM" id="Phobius"/>
    </source>
</evidence>
<organism evidence="2 3">
    <name type="scientific">Colocasia esculenta</name>
    <name type="common">Wild taro</name>
    <name type="synonym">Arum esculentum</name>
    <dbReference type="NCBI Taxonomy" id="4460"/>
    <lineage>
        <taxon>Eukaryota</taxon>
        <taxon>Viridiplantae</taxon>
        <taxon>Streptophyta</taxon>
        <taxon>Embryophyta</taxon>
        <taxon>Tracheophyta</taxon>
        <taxon>Spermatophyta</taxon>
        <taxon>Magnoliopsida</taxon>
        <taxon>Liliopsida</taxon>
        <taxon>Araceae</taxon>
        <taxon>Aroideae</taxon>
        <taxon>Colocasieae</taxon>
        <taxon>Colocasia</taxon>
    </lineage>
</organism>
<dbReference type="AlphaFoldDB" id="A0A843V7L4"/>
<keyword evidence="1" id="KW-0472">Membrane</keyword>
<comment type="caution">
    <text evidence="2">The sequence shown here is derived from an EMBL/GenBank/DDBJ whole genome shotgun (WGS) entry which is preliminary data.</text>
</comment>
<evidence type="ECO:0000313" key="3">
    <source>
        <dbReference type="Proteomes" id="UP000652761"/>
    </source>
</evidence>
<dbReference type="EMBL" id="NMUH01001663">
    <property type="protein sequence ID" value="MQL94352.1"/>
    <property type="molecule type" value="Genomic_DNA"/>
</dbReference>
<keyword evidence="3" id="KW-1185">Reference proteome</keyword>
<keyword evidence="1" id="KW-1133">Transmembrane helix</keyword>
<feature type="transmembrane region" description="Helical" evidence="1">
    <location>
        <begin position="37"/>
        <end position="61"/>
    </location>
</feature>
<protein>
    <submittedName>
        <fullName evidence="2">Uncharacterized protein</fullName>
    </submittedName>
</protein>
<proteinExistence type="predicted"/>
<keyword evidence="1" id="KW-0812">Transmembrane</keyword>
<sequence>MGALFLVLEQFLLSFGLHFYFCLLLLSEYIITCFLISILHVVLVSFVFFFNGGNGGVLLVLRTTLLSLHFGHLKNALPLQHCLIVLDVEFCGLYMIC</sequence>
<feature type="transmembrane region" description="Helical" evidence="1">
    <location>
        <begin position="12"/>
        <end position="31"/>
    </location>
</feature>
<dbReference type="Proteomes" id="UP000652761">
    <property type="component" value="Unassembled WGS sequence"/>
</dbReference>